<feature type="non-terminal residue" evidence="2">
    <location>
        <position position="189"/>
    </location>
</feature>
<evidence type="ECO:0000313" key="3">
    <source>
        <dbReference type="Proteomes" id="UP000568109"/>
    </source>
</evidence>
<gene>
    <name evidence="2" type="ORF">HR065_00450</name>
</gene>
<feature type="transmembrane region" description="Helical" evidence="1">
    <location>
        <begin position="12"/>
        <end position="35"/>
    </location>
</feature>
<comment type="caution">
    <text evidence="2">The sequence shown here is derived from an EMBL/GenBank/DDBJ whole genome shotgun (WGS) entry which is preliminary data.</text>
</comment>
<dbReference type="EMBL" id="JABUOH010000013">
    <property type="protein sequence ID" value="NWN45555.1"/>
    <property type="molecule type" value="Genomic_DNA"/>
</dbReference>
<proteinExistence type="predicted"/>
<dbReference type="RefSeq" id="WP_178733956.1">
    <property type="nucleotide sequence ID" value="NZ_JABUOH010000013.1"/>
</dbReference>
<keyword evidence="1" id="KW-1133">Transmembrane helix</keyword>
<dbReference type="Proteomes" id="UP000568109">
    <property type="component" value="Unassembled WGS sequence"/>
</dbReference>
<keyword evidence="1" id="KW-0812">Transmembrane</keyword>
<evidence type="ECO:0000256" key="1">
    <source>
        <dbReference type="SAM" id="Phobius"/>
    </source>
</evidence>
<sequence length="189" mass="22390">MSLEKFKNKKYRNVSFIIIISILTLSTLCMVFYSFSLSHENQALKQQNNQFNNEKQEHKNKFLNFKPSSETTQSQPFFLTQEQLPLLNDEFLQILNEEQVKNILPETIPKMKWELLKTKTHFLTKEQLQYLSQYSPKFLGDYTPYNFFNHHESFVKMSPESLPLIPPLGLSQVKPQTYNQLSKEQIQAF</sequence>
<name>A0A851HBU9_9MOLU</name>
<reference evidence="2 3" key="1">
    <citation type="submission" date="2020-06" db="EMBL/GenBank/DDBJ databases">
        <title>Draft genome sequence of Candidatus Phytoplasma pruni (X-disease group, subgroup 16SrIII-B) strain ChTDIII from Argentina.</title>
        <authorList>
            <person name="Fernandez F.D."/>
            <person name="Zuebert C."/>
            <person name="Huettel B."/>
            <person name="Kube M."/>
            <person name="Conci L.R."/>
        </authorList>
    </citation>
    <scope>NUCLEOTIDE SEQUENCE [LARGE SCALE GENOMIC DNA]</scope>
    <source>
        <strain evidence="2 3">ChTDIII</strain>
    </source>
</reference>
<evidence type="ECO:0000313" key="2">
    <source>
        <dbReference type="EMBL" id="NWN45555.1"/>
    </source>
</evidence>
<keyword evidence="3" id="KW-1185">Reference proteome</keyword>
<keyword evidence="1" id="KW-0472">Membrane</keyword>
<dbReference type="AlphaFoldDB" id="A0A851HBU9"/>
<organism evidence="2 3">
    <name type="scientific">Candidatus Phytoplasma pruni</name>
    <dbReference type="NCBI Taxonomy" id="479893"/>
    <lineage>
        <taxon>Bacteria</taxon>
        <taxon>Bacillati</taxon>
        <taxon>Mycoplasmatota</taxon>
        <taxon>Mollicutes</taxon>
        <taxon>Acholeplasmatales</taxon>
        <taxon>Acholeplasmataceae</taxon>
        <taxon>Candidatus Phytoplasma</taxon>
        <taxon>16SrIII (X-disease group)</taxon>
    </lineage>
</organism>
<protein>
    <submittedName>
        <fullName evidence="2">Uncharacterized protein</fullName>
    </submittedName>
</protein>
<accession>A0A851HBU9</accession>